<dbReference type="EMBL" id="JEWH01000051">
    <property type="protein sequence ID" value="EXB04383.1"/>
    <property type="molecule type" value="Genomic_DNA"/>
</dbReference>
<protein>
    <submittedName>
        <fullName evidence="1">MetA-pathway of phenol degradation family protein</fullName>
    </submittedName>
</protein>
<reference evidence="1 2" key="1">
    <citation type="submission" date="2014-02" db="EMBL/GenBank/DDBJ databases">
        <title>Comparative genomics and transcriptomics to identify genetic mechanisms underlying the emergence of carbapenem resistant Acinetobacter baumannii (CRAb).</title>
        <authorList>
            <person name="Harris A.D."/>
            <person name="Johnson K.J."/>
            <person name="George J."/>
            <person name="Shefchek K."/>
            <person name="Daugherty S.C."/>
            <person name="Parankush S."/>
            <person name="Sadzewicz L."/>
            <person name="Tallon L."/>
            <person name="Sengamalay N."/>
            <person name="Hazen T.H."/>
            <person name="Rasko D.A."/>
        </authorList>
    </citation>
    <scope>NUCLEOTIDE SEQUENCE [LARGE SCALE GENOMIC DNA]</scope>
    <source>
        <strain evidence="1 2">1295743</strain>
    </source>
</reference>
<evidence type="ECO:0000313" key="1">
    <source>
        <dbReference type="EMBL" id="EXB04383.1"/>
    </source>
</evidence>
<gene>
    <name evidence="1" type="ORF">J512_3189</name>
</gene>
<dbReference type="Proteomes" id="UP000020595">
    <property type="component" value="Unassembled WGS sequence"/>
</dbReference>
<dbReference type="InterPro" id="IPR025737">
    <property type="entry name" value="FApF"/>
</dbReference>
<dbReference type="AlphaFoldDB" id="A0A009IKQ3"/>
<dbReference type="PATRIC" id="fig|1310613.3.peg.3062"/>
<comment type="caution">
    <text evidence="1">The sequence shown here is derived from an EMBL/GenBank/DDBJ whole genome shotgun (WGS) entry which is preliminary data.</text>
</comment>
<dbReference type="Pfam" id="PF13557">
    <property type="entry name" value="Phenol_MetA_deg"/>
    <property type="match status" value="1"/>
</dbReference>
<organism evidence="1 2">
    <name type="scientific">Acinetobacter baumannii (strain 1295743)</name>
    <dbReference type="NCBI Taxonomy" id="1310613"/>
    <lineage>
        <taxon>Bacteria</taxon>
        <taxon>Pseudomonadati</taxon>
        <taxon>Pseudomonadota</taxon>
        <taxon>Gammaproteobacteria</taxon>
        <taxon>Moraxellales</taxon>
        <taxon>Moraxellaceae</taxon>
        <taxon>Acinetobacter</taxon>
        <taxon>Acinetobacter calcoaceticus/baumannii complex</taxon>
    </lineage>
</organism>
<evidence type="ECO:0000313" key="2">
    <source>
        <dbReference type="Proteomes" id="UP000020595"/>
    </source>
</evidence>
<dbReference type="RefSeq" id="WP_004747230.1">
    <property type="nucleotide sequence ID" value="NZ_JEWH01000051.1"/>
</dbReference>
<accession>A0A009IKQ3</accession>
<sequence length="315" mass="35414">MKSTLIKHGFLAGTLLGLPLVTHAYDLPTVNLGMTSFLDGGLPAGPGWYAQTYFQNYDSNKLVDANGQKLGLPKTDLNYQVLVEQISYLSNVRVKDKASLGINFLIPFVSKMDMDDGLNNAAIKAQSGFGDIMIGPFIQFDPVMGAQGPKFVHRFEFQVNLPTGEYDQQKDINPSNNAVSFDPYWAATYWFNPKWTASTRIHYLYNFKNDDPNYAFSGANDMQAGQAIHANFATDYAITEQFRLGLNGYWLKQVTDTEVDGEKVKGRREQVWAIGPGAMYSFSKNDHLVANAYFEQDAENRPEGTRLQVRYVHHF</sequence>
<proteinExistence type="predicted"/>
<name>A0A009IKQ3_ACIB9</name>